<accession>A0ABV7PH62</accession>
<name>A0ABV7PH62_9BURK</name>
<proteinExistence type="predicted"/>
<keyword evidence="1" id="KW-0732">Signal</keyword>
<feature type="signal peptide" evidence="1">
    <location>
        <begin position="1"/>
        <end position="19"/>
    </location>
</feature>
<keyword evidence="3" id="KW-1185">Reference proteome</keyword>
<protein>
    <recommendedName>
        <fullName evidence="4">Secreted protein</fullName>
    </recommendedName>
</protein>
<dbReference type="Proteomes" id="UP001595665">
    <property type="component" value="Unassembled WGS sequence"/>
</dbReference>
<feature type="chain" id="PRO_5045612894" description="Secreted protein" evidence="1">
    <location>
        <begin position="20"/>
        <end position="174"/>
    </location>
</feature>
<evidence type="ECO:0000256" key="1">
    <source>
        <dbReference type="SAM" id="SignalP"/>
    </source>
</evidence>
<gene>
    <name evidence="2" type="ORF">ACFOPH_09745</name>
</gene>
<evidence type="ECO:0008006" key="4">
    <source>
        <dbReference type="Google" id="ProtNLM"/>
    </source>
</evidence>
<comment type="caution">
    <text evidence="2">The sequence shown here is derived from an EMBL/GenBank/DDBJ whole genome shotgun (WGS) entry which is preliminary data.</text>
</comment>
<sequence length="174" mass="17751">MRLPFALSLLLALPGAALADDAPPADPVQAAASPFVAANAVDGQTLDEARGGFLVADGLLVTLGIERMVSINGNVVERNELQLGDIGKLAQGNGLVSNEALGELRLIQNGVASALRGDANASLLGGTIIQNTLNDQLINSQTTLNATVNTAGMLRALNFAEGLNNALSTAVSPR</sequence>
<reference evidence="3" key="1">
    <citation type="journal article" date="2019" name="Int. J. Syst. Evol. Microbiol.">
        <title>The Global Catalogue of Microorganisms (GCM) 10K type strain sequencing project: providing services to taxonomists for standard genome sequencing and annotation.</title>
        <authorList>
            <consortium name="The Broad Institute Genomics Platform"/>
            <consortium name="The Broad Institute Genome Sequencing Center for Infectious Disease"/>
            <person name="Wu L."/>
            <person name="Ma J."/>
        </authorList>
    </citation>
    <scope>NUCLEOTIDE SEQUENCE [LARGE SCALE GENOMIC DNA]</scope>
    <source>
        <strain evidence="3">CCM 7480</strain>
    </source>
</reference>
<dbReference type="EMBL" id="JBHRVV010000001">
    <property type="protein sequence ID" value="MFC3458529.1"/>
    <property type="molecule type" value="Genomic_DNA"/>
</dbReference>
<evidence type="ECO:0000313" key="3">
    <source>
        <dbReference type="Proteomes" id="UP001595665"/>
    </source>
</evidence>
<dbReference type="RefSeq" id="WP_312554342.1">
    <property type="nucleotide sequence ID" value="NZ_JBHRVV010000001.1"/>
</dbReference>
<organism evidence="2 3">
    <name type="scientific">Massilia haematophila</name>
    <dbReference type="NCBI Taxonomy" id="457923"/>
    <lineage>
        <taxon>Bacteria</taxon>
        <taxon>Pseudomonadati</taxon>
        <taxon>Pseudomonadota</taxon>
        <taxon>Betaproteobacteria</taxon>
        <taxon>Burkholderiales</taxon>
        <taxon>Oxalobacteraceae</taxon>
        <taxon>Telluria group</taxon>
        <taxon>Massilia</taxon>
    </lineage>
</organism>
<evidence type="ECO:0000313" key="2">
    <source>
        <dbReference type="EMBL" id="MFC3458529.1"/>
    </source>
</evidence>